<reference evidence="14" key="1">
    <citation type="submission" date="2020-11" db="EMBL/GenBank/DDBJ databases">
        <authorList>
            <consortium name="DOE Joint Genome Institute"/>
            <person name="Ahrendt S."/>
            <person name="Riley R."/>
            <person name="Andreopoulos W."/>
            <person name="LaButti K."/>
            <person name="Pangilinan J."/>
            <person name="Ruiz-duenas F.J."/>
            <person name="Barrasa J.M."/>
            <person name="Sanchez-Garcia M."/>
            <person name="Camarero S."/>
            <person name="Miyauchi S."/>
            <person name="Serrano A."/>
            <person name="Linde D."/>
            <person name="Babiker R."/>
            <person name="Drula E."/>
            <person name="Ayuso-Fernandez I."/>
            <person name="Pacheco R."/>
            <person name="Padilla G."/>
            <person name="Ferreira P."/>
            <person name="Barriuso J."/>
            <person name="Kellner H."/>
            <person name="Castanera R."/>
            <person name="Alfaro M."/>
            <person name="Ramirez L."/>
            <person name="Pisabarro A.G."/>
            <person name="Kuo A."/>
            <person name="Tritt A."/>
            <person name="Lipzen A."/>
            <person name="He G."/>
            <person name="Yan M."/>
            <person name="Ng V."/>
            <person name="Cullen D."/>
            <person name="Martin F."/>
            <person name="Rosso M.-N."/>
            <person name="Henrissat B."/>
            <person name="Hibbett D."/>
            <person name="Martinez A.T."/>
            <person name="Grigoriev I.V."/>
        </authorList>
    </citation>
    <scope>NUCLEOTIDE SEQUENCE</scope>
    <source>
        <strain evidence="14">AH 44721</strain>
    </source>
</reference>
<comment type="caution">
    <text evidence="14">The sequence shown here is derived from an EMBL/GenBank/DDBJ whole genome shotgun (WGS) entry which is preliminary data.</text>
</comment>
<dbReference type="InterPro" id="IPR052127">
    <property type="entry name" value="STE12_transcription_factor"/>
</dbReference>
<feature type="compositionally biased region" description="Low complexity" evidence="12">
    <location>
        <begin position="215"/>
        <end position="227"/>
    </location>
</feature>
<feature type="region of interest" description="Disordered" evidence="12">
    <location>
        <begin position="403"/>
        <end position="514"/>
    </location>
</feature>
<keyword evidence="6" id="KW-0805">Transcription regulation</keyword>
<feature type="compositionally biased region" description="Polar residues" evidence="12">
    <location>
        <begin position="163"/>
        <end position="179"/>
    </location>
</feature>
<feature type="compositionally biased region" description="Basic and acidic residues" evidence="12">
    <location>
        <begin position="103"/>
        <end position="113"/>
    </location>
</feature>
<name>A0A9P5TLT6_GYMJU</name>
<dbReference type="GO" id="GO:0003700">
    <property type="term" value="F:DNA-binding transcription factor activity"/>
    <property type="evidence" value="ECO:0007669"/>
    <property type="project" value="InterPro"/>
</dbReference>
<keyword evidence="15" id="KW-1185">Reference proteome</keyword>
<feature type="region of interest" description="Disordered" evidence="12">
    <location>
        <begin position="888"/>
        <end position="940"/>
    </location>
</feature>
<evidence type="ECO:0000256" key="6">
    <source>
        <dbReference type="ARBA" id="ARBA00023015"/>
    </source>
</evidence>
<keyword evidence="4 11" id="KW-0863">Zinc-finger</keyword>
<keyword evidence="3" id="KW-0677">Repeat</keyword>
<evidence type="ECO:0000256" key="12">
    <source>
        <dbReference type="SAM" id="MobiDB-lite"/>
    </source>
</evidence>
<dbReference type="InterPro" id="IPR036236">
    <property type="entry name" value="Znf_C2H2_sf"/>
</dbReference>
<dbReference type="OrthoDB" id="1095242at2759"/>
<keyword evidence="8" id="KW-0804">Transcription</keyword>
<feature type="region of interest" description="Disordered" evidence="12">
    <location>
        <begin position="574"/>
        <end position="636"/>
    </location>
</feature>
<evidence type="ECO:0000259" key="13">
    <source>
        <dbReference type="PROSITE" id="PS50157"/>
    </source>
</evidence>
<dbReference type="Gene3D" id="3.30.160.60">
    <property type="entry name" value="Classic Zinc Finger"/>
    <property type="match status" value="2"/>
</dbReference>
<dbReference type="SMART" id="SM00355">
    <property type="entry name" value="ZnF_C2H2"/>
    <property type="match status" value="2"/>
</dbReference>
<keyword evidence="7" id="KW-0238">DNA-binding</keyword>
<dbReference type="GO" id="GO:0008270">
    <property type="term" value="F:zinc ion binding"/>
    <property type="evidence" value="ECO:0007669"/>
    <property type="project" value="UniProtKB-KW"/>
</dbReference>
<feature type="domain" description="C2H2-type" evidence="13">
    <location>
        <begin position="656"/>
        <end position="685"/>
    </location>
</feature>
<evidence type="ECO:0000256" key="7">
    <source>
        <dbReference type="ARBA" id="ARBA00023125"/>
    </source>
</evidence>
<dbReference type="GO" id="GO:1990526">
    <property type="term" value="C:Ste12p-Dig1p-Dig2p complex"/>
    <property type="evidence" value="ECO:0007669"/>
    <property type="project" value="TreeGrafter"/>
</dbReference>
<feature type="compositionally biased region" description="Low complexity" evidence="12">
    <location>
        <begin position="437"/>
        <end position="450"/>
    </location>
</feature>
<feature type="compositionally biased region" description="Low complexity" evidence="12">
    <location>
        <begin position="29"/>
        <end position="43"/>
    </location>
</feature>
<proteinExistence type="inferred from homology"/>
<feature type="compositionally biased region" description="Polar residues" evidence="12">
    <location>
        <begin position="52"/>
        <end position="63"/>
    </location>
</feature>
<feature type="domain" description="C2H2-type" evidence="13">
    <location>
        <begin position="686"/>
        <end position="708"/>
    </location>
</feature>
<evidence type="ECO:0000256" key="5">
    <source>
        <dbReference type="ARBA" id="ARBA00022833"/>
    </source>
</evidence>
<dbReference type="FunFam" id="3.30.160.60:FF:000064">
    <property type="entry name" value="Early growth response protein 3"/>
    <property type="match status" value="1"/>
</dbReference>
<feature type="compositionally biased region" description="Basic and acidic residues" evidence="12">
    <location>
        <begin position="403"/>
        <end position="418"/>
    </location>
</feature>
<evidence type="ECO:0000256" key="8">
    <source>
        <dbReference type="ARBA" id="ARBA00023163"/>
    </source>
</evidence>
<evidence type="ECO:0000256" key="2">
    <source>
        <dbReference type="ARBA" id="ARBA00022723"/>
    </source>
</evidence>
<dbReference type="PROSITE" id="PS50157">
    <property type="entry name" value="ZINC_FINGER_C2H2_2"/>
    <property type="match status" value="2"/>
</dbReference>
<keyword evidence="9" id="KW-0539">Nucleus</keyword>
<keyword evidence="2" id="KW-0479">Metal-binding</keyword>
<dbReference type="PROSITE" id="PS00028">
    <property type="entry name" value="ZINC_FINGER_C2H2_1"/>
    <property type="match status" value="2"/>
</dbReference>
<dbReference type="AlphaFoldDB" id="A0A9P5TLT6"/>
<dbReference type="GO" id="GO:0003677">
    <property type="term" value="F:DNA binding"/>
    <property type="evidence" value="ECO:0007669"/>
    <property type="project" value="UniProtKB-KW"/>
</dbReference>
<dbReference type="InterPro" id="IPR013087">
    <property type="entry name" value="Znf_C2H2_type"/>
</dbReference>
<dbReference type="PANTHER" id="PTHR47427:SF1">
    <property type="entry name" value="PROTEIN STE12"/>
    <property type="match status" value="1"/>
</dbReference>
<keyword evidence="5" id="KW-0862">Zinc</keyword>
<feature type="compositionally biased region" description="Polar residues" evidence="12">
    <location>
        <begin position="904"/>
        <end position="920"/>
    </location>
</feature>
<feature type="region of interest" description="Disordered" evidence="12">
    <location>
        <begin position="135"/>
        <end position="186"/>
    </location>
</feature>
<dbReference type="Pfam" id="PF00096">
    <property type="entry name" value="zf-C2H2"/>
    <property type="match status" value="2"/>
</dbReference>
<comment type="subcellular location">
    <subcellularLocation>
        <location evidence="1">Nucleus</location>
    </subcellularLocation>
</comment>
<evidence type="ECO:0000256" key="3">
    <source>
        <dbReference type="ARBA" id="ARBA00022737"/>
    </source>
</evidence>
<sequence length="1178" mass="126625">MSTFRMMQRPHQDLQPNQQSRSYGHYTDSNPSSTHSSPRSYPSDLENFYPTHPTSNLAHSQTYPIPAGASLNPYIPAQQPSRSSSYSSYNAPALQVSTSTSSAHEHDPNERTARPGNAHLHAQFHSALSAAAVAASSSNSMESGPGALSGDPTAMGNAEAGESDSTGGQQTDYTSSTPGLSAGLSRPLKPIEQERLAHLDRLKFFLATAPSRWDSSAVNSNPAASSSTGYPDYSLRMGQATEAEDFPPPYHHAPPHPALNRFLLPNQEFVTCVLWNGLYHITGTDIVRALVFRFEAFGRPVRNMKKFEEGVFSDLRNLKPGVDACLEEPKSPFLDLLFKYQCIRTQKKQKVFYWFSVPHDRLFLDALERDLKREKMGLEATTQITGEPALSFTYDPKRSLYDQFSKSHTDGDSEKESGNEDVGDGTMVDDSEDGGDESAAAGGEESTKASGLRKGSEDYPDDYERGRSMGSVSASERFASLSQSRERNGRPGSMPRLPTHSSMMEEFGPGSAAAAAAQAEELTAADMFLMQAKGQLTPGDGVVRKPKPQPVVGEVGVYYHQDPSAAQQQLRLGMGGGHMRGRSIDETNRDGLSQKTRPPPGSVSAGYATTSFADAQQQQQQPTQDGQSQAQQHQSQTLTSISQYEAVSADGKVRAFVCPLYSCGRLFKRMEHLKRHLRTHTMERPFTCQKCNKRFSRSDNLTQHLRTHERTGHGPLPGTVPGSNNNEGWMDSGEDADVSAGEGSNHGGSPRAGSVGTDGEDDGSLQGMVNFGAGMGGMNVFDPTGLGMNAMDMSTFNMLNGTQGFGLGQLDASMCEVEVPGGVQDVSGDEDGMLMPIGGMDSSIVFTNQQSAPDGYFSSMPSSAATSGMLFSASTNSTDFSTDNVQWANRPTTGSGFGNVGPRSLTSSPAGYIRNMQTHHSQSSSSSASSNYGDEYSAASLSAPSQKQTFDHASLFSMSLLDSNAGSSHVGPMRRHRSMTPSLARNGEPIRRPTTANSEFSGVAGGSPASVSSMNSTMARGYHPYAYSASNSRTNSTTNSPQVLPIPLGNEYAHAQIHRSESRNSSYGGLHEQMRQMMNMNDGTGSAVGAASSVFDDSLFRTGSPASFQQTDSPAAFNVDLPMQYSNSPGFMAQQGQAQQQQGLMHSATMPVSNGQFGTSAQQQGFDGYYSQQHHVTL</sequence>
<feature type="compositionally biased region" description="Acidic residues" evidence="12">
    <location>
        <begin position="419"/>
        <end position="436"/>
    </location>
</feature>
<dbReference type="PANTHER" id="PTHR47427">
    <property type="entry name" value="PROTEIN STE12"/>
    <property type="match status" value="1"/>
</dbReference>
<evidence type="ECO:0000256" key="1">
    <source>
        <dbReference type="ARBA" id="ARBA00004123"/>
    </source>
</evidence>
<feature type="compositionally biased region" description="Basic and acidic residues" evidence="12">
    <location>
        <begin position="454"/>
        <end position="467"/>
    </location>
</feature>
<feature type="compositionally biased region" description="Low complexity" evidence="12">
    <location>
        <begin position="921"/>
        <end position="930"/>
    </location>
</feature>
<dbReference type="SMART" id="SM00424">
    <property type="entry name" value="STE"/>
    <property type="match status" value="1"/>
</dbReference>
<dbReference type="GO" id="GO:0005634">
    <property type="term" value="C:nucleus"/>
    <property type="evidence" value="ECO:0007669"/>
    <property type="project" value="UniProtKB-SubCell"/>
</dbReference>
<feature type="region of interest" description="Disordered" evidence="12">
    <location>
        <begin position="707"/>
        <end position="766"/>
    </location>
</feature>
<feature type="region of interest" description="Disordered" evidence="12">
    <location>
        <begin position="965"/>
        <end position="1012"/>
    </location>
</feature>
<dbReference type="GO" id="GO:1990527">
    <property type="term" value="C:Tec1p-Ste12p-Dig1p complex"/>
    <property type="evidence" value="ECO:0007669"/>
    <property type="project" value="TreeGrafter"/>
</dbReference>
<dbReference type="Proteomes" id="UP000724874">
    <property type="component" value="Unassembled WGS sequence"/>
</dbReference>
<feature type="region of interest" description="Disordered" evidence="12">
    <location>
        <begin position="1"/>
        <end position="115"/>
    </location>
</feature>
<protein>
    <recommendedName>
        <fullName evidence="13">C2H2-type domain-containing protein</fullName>
    </recommendedName>
</protein>
<dbReference type="SUPFAM" id="SSF57667">
    <property type="entry name" value="beta-beta-alpha zinc fingers"/>
    <property type="match status" value="1"/>
</dbReference>
<dbReference type="EMBL" id="JADNYJ010000074">
    <property type="protein sequence ID" value="KAF8890842.1"/>
    <property type="molecule type" value="Genomic_DNA"/>
</dbReference>
<gene>
    <name evidence="14" type="ORF">CPB84DRAFT_1784668</name>
</gene>
<dbReference type="InterPro" id="IPR003120">
    <property type="entry name" value="Ste12"/>
</dbReference>
<evidence type="ECO:0000313" key="15">
    <source>
        <dbReference type="Proteomes" id="UP000724874"/>
    </source>
</evidence>
<evidence type="ECO:0000256" key="10">
    <source>
        <dbReference type="ARBA" id="ARBA00024345"/>
    </source>
</evidence>
<evidence type="ECO:0000256" key="4">
    <source>
        <dbReference type="ARBA" id="ARBA00022771"/>
    </source>
</evidence>
<dbReference type="Pfam" id="PF02200">
    <property type="entry name" value="STE"/>
    <property type="match status" value="1"/>
</dbReference>
<evidence type="ECO:0000256" key="9">
    <source>
        <dbReference type="ARBA" id="ARBA00023242"/>
    </source>
</evidence>
<feature type="region of interest" description="Disordered" evidence="12">
    <location>
        <begin position="213"/>
        <end position="234"/>
    </location>
</feature>
<feature type="compositionally biased region" description="Low complexity" evidence="12">
    <location>
        <begin position="616"/>
        <end position="636"/>
    </location>
</feature>
<organism evidence="14 15">
    <name type="scientific">Gymnopilus junonius</name>
    <name type="common">Spectacular rustgill mushroom</name>
    <name type="synonym">Gymnopilus spectabilis subsp. junonius</name>
    <dbReference type="NCBI Taxonomy" id="109634"/>
    <lineage>
        <taxon>Eukaryota</taxon>
        <taxon>Fungi</taxon>
        <taxon>Dikarya</taxon>
        <taxon>Basidiomycota</taxon>
        <taxon>Agaricomycotina</taxon>
        <taxon>Agaricomycetes</taxon>
        <taxon>Agaricomycetidae</taxon>
        <taxon>Agaricales</taxon>
        <taxon>Agaricineae</taxon>
        <taxon>Hymenogastraceae</taxon>
        <taxon>Gymnopilus</taxon>
    </lineage>
</organism>
<accession>A0A9P5TLT6</accession>
<evidence type="ECO:0000313" key="14">
    <source>
        <dbReference type="EMBL" id="KAF8890842.1"/>
    </source>
</evidence>
<comment type="similarity">
    <text evidence="10">Belongs to the STE12 transcription factor family.</text>
</comment>
<evidence type="ECO:0000256" key="11">
    <source>
        <dbReference type="PROSITE-ProRule" id="PRU00042"/>
    </source>
</evidence>